<accession>A0A0L0FQK9</accession>
<feature type="compositionally biased region" description="Basic and acidic residues" evidence="1">
    <location>
        <begin position="28"/>
        <end position="68"/>
    </location>
</feature>
<reference evidence="2 3" key="1">
    <citation type="submission" date="2011-02" db="EMBL/GenBank/DDBJ databases">
        <title>The Genome Sequence of Sphaeroforma arctica JP610.</title>
        <authorList>
            <consortium name="The Broad Institute Genome Sequencing Platform"/>
            <person name="Russ C."/>
            <person name="Cuomo C."/>
            <person name="Young S.K."/>
            <person name="Zeng Q."/>
            <person name="Gargeya S."/>
            <person name="Alvarado L."/>
            <person name="Berlin A."/>
            <person name="Chapman S.B."/>
            <person name="Chen Z."/>
            <person name="Freedman E."/>
            <person name="Gellesch M."/>
            <person name="Goldberg J."/>
            <person name="Griggs A."/>
            <person name="Gujja S."/>
            <person name="Heilman E."/>
            <person name="Heiman D."/>
            <person name="Howarth C."/>
            <person name="Mehta T."/>
            <person name="Neiman D."/>
            <person name="Pearson M."/>
            <person name="Roberts A."/>
            <person name="Saif S."/>
            <person name="Shea T."/>
            <person name="Shenoy N."/>
            <person name="Sisk P."/>
            <person name="Stolte C."/>
            <person name="Sykes S."/>
            <person name="White J."/>
            <person name="Yandava C."/>
            <person name="Burger G."/>
            <person name="Gray M.W."/>
            <person name="Holland P.W.H."/>
            <person name="King N."/>
            <person name="Lang F.B.F."/>
            <person name="Roger A.J."/>
            <person name="Ruiz-Trillo I."/>
            <person name="Haas B."/>
            <person name="Nusbaum C."/>
            <person name="Birren B."/>
        </authorList>
    </citation>
    <scope>NUCLEOTIDE SEQUENCE [LARGE SCALE GENOMIC DNA]</scope>
    <source>
        <strain evidence="2 3">JP610</strain>
    </source>
</reference>
<gene>
    <name evidence="2" type="ORF">SARC_09268</name>
</gene>
<dbReference type="AlphaFoldDB" id="A0A0L0FQK9"/>
<keyword evidence="3" id="KW-1185">Reference proteome</keyword>
<dbReference type="EMBL" id="KQ242518">
    <property type="protein sequence ID" value="KNC78298.1"/>
    <property type="molecule type" value="Genomic_DNA"/>
</dbReference>
<evidence type="ECO:0000256" key="1">
    <source>
        <dbReference type="SAM" id="MobiDB-lite"/>
    </source>
</evidence>
<feature type="region of interest" description="Disordered" evidence="1">
    <location>
        <begin position="1"/>
        <end position="132"/>
    </location>
</feature>
<dbReference type="RefSeq" id="XP_014152200.1">
    <property type="nucleotide sequence ID" value="XM_014296725.1"/>
</dbReference>
<proteinExistence type="predicted"/>
<feature type="non-terminal residue" evidence="2">
    <location>
        <position position="1"/>
    </location>
</feature>
<organism evidence="2 3">
    <name type="scientific">Sphaeroforma arctica JP610</name>
    <dbReference type="NCBI Taxonomy" id="667725"/>
    <lineage>
        <taxon>Eukaryota</taxon>
        <taxon>Ichthyosporea</taxon>
        <taxon>Ichthyophonida</taxon>
        <taxon>Sphaeroforma</taxon>
    </lineage>
</organism>
<dbReference type="GeneID" id="25909772"/>
<dbReference type="Proteomes" id="UP000054560">
    <property type="component" value="Unassembled WGS sequence"/>
</dbReference>
<evidence type="ECO:0000313" key="2">
    <source>
        <dbReference type="EMBL" id="KNC78298.1"/>
    </source>
</evidence>
<sequence length="203" mass="22749">EKERLAEETIAQEAGPIAREASKKKKEAAKQKREEKMRRKEELKKMKAAKEKSESEKAKRKANKDTQVQRKRKNQRLATSGTMAVATESIAQSTREQREILGLRSPSASPPLGPFPKAAPPPPPSPLPRAPQYQHIPLHQHIPQHQHPAEDCVGLLLALDPTSHDNHAPATDTVGQYYENTMSTRNPNLPDAKQSPCEPFVYY</sequence>
<protein>
    <submittedName>
        <fullName evidence="2">Uncharacterized protein</fullName>
    </submittedName>
</protein>
<evidence type="ECO:0000313" key="3">
    <source>
        <dbReference type="Proteomes" id="UP000054560"/>
    </source>
</evidence>
<feature type="compositionally biased region" description="Pro residues" evidence="1">
    <location>
        <begin position="108"/>
        <end position="129"/>
    </location>
</feature>
<name>A0A0L0FQK9_9EUKA</name>